<dbReference type="InterPro" id="IPR027417">
    <property type="entry name" value="P-loop_NTPase"/>
</dbReference>
<evidence type="ECO:0000256" key="4">
    <source>
        <dbReference type="ARBA" id="ARBA00022840"/>
    </source>
</evidence>
<dbReference type="InterPro" id="IPR011709">
    <property type="entry name" value="DEAD-box_helicase_OB_fold"/>
</dbReference>
<dbReference type="Pfam" id="PF07717">
    <property type="entry name" value="OB_NTP_bind"/>
    <property type="match status" value="1"/>
</dbReference>
<dbReference type="EMBL" id="JACASE010000005">
    <property type="protein sequence ID" value="KAF6464823.1"/>
    <property type="molecule type" value="Genomic_DNA"/>
</dbReference>
<dbReference type="FunFam" id="1.20.120.1080:FF:000014">
    <property type="entry name" value="Probable ATP-dependent RNA helicase DHX37"/>
    <property type="match status" value="1"/>
</dbReference>
<dbReference type="AlphaFoldDB" id="A0A7J8GXS1"/>
<feature type="compositionally biased region" description="Basic and acidic residues" evidence="5">
    <location>
        <begin position="479"/>
        <end position="488"/>
    </location>
</feature>
<dbReference type="PANTHER" id="PTHR18934">
    <property type="entry name" value="ATP-DEPENDENT RNA HELICASE"/>
    <property type="match status" value="1"/>
</dbReference>
<evidence type="ECO:0000256" key="2">
    <source>
        <dbReference type="ARBA" id="ARBA00022801"/>
    </source>
</evidence>
<dbReference type="Gene3D" id="1.20.120.1080">
    <property type="match status" value="1"/>
</dbReference>
<dbReference type="SUPFAM" id="SSF52540">
    <property type="entry name" value="P-loop containing nucleoside triphosphate hydrolases"/>
    <property type="match status" value="1"/>
</dbReference>
<evidence type="ECO:0000313" key="8">
    <source>
        <dbReference type="Proteomes" id="UP000593571"/>
    </source>
</evidence>
<keyword evidence="4" id="KW-0067">ATP-binding</keyword>
<keyword evidence="3 7" id="KW-0347">Helicase</keyword>
<proteinExistence type="predicted"/>
<dbReference type="GO" id="GO:0000462">
    <property type="term" value="P:maturation of SSU-rRNA from tricistronic rRNA transcript (SSU-rRNA, 5.8S rRNA, LSU-rRNA)"/>
    <property type="evidence" value="ECO:0007669"/>
    <property type="project" value="TreeGrafter"/>
</dbReference>
<feature type="compositionally biased region" description="Low complexity" evidence="5">
    <location>
        <begin position="411"/>
        <end position="421"/>
    </location>
</feature>
<evidence type="ECO:0000256" key="3">
    <source>
        <dbReference type="ARBA" id="ARBA00022806"/>
    </source>
</evidence>
<feature type="compositionally biased region" description="Gly residues" evidence="5">
    <location>
        <begin position="367"/>
        <end position="381"/>
    </location>
</feature>
<dbReference type="GO" id="GO:0004386">
    <property type="term" value="F:helicase activity"/>
    <property type="evidence" value="ECO:0007669"/>
    <property type="project" value="UniProtKB-KW"/>
</dbReference>
<evidence type="ECO:0000259" key="6">
    <source>
        <dbReference type="SMART" id="SM00847"/>
    </source>
</evidence>
<dbReference type="Proteomes" id="UP000593571">
    <property type="component" value="Unassembled WGS sequence"/>
</dbReference>
<name>A0A7J8GXS1_ROUAE</name>
<evidence type="ECO:0000256" key="5">
    <source>
        <dbReference type="SAM" id="MobiDB-lite"/>
    </source>
</evidence>
<comment type="caution">
    <text evidence="7">The sequence shown here is derived from an EMBL/GenBank/DDBJ whole genome shotgun (WGS) entry which is preliminary data.</text>
</comment>
<dbReference type="InterPro" id="IPR007502">
    <property type="entry name" value="Helicase-assoc_dom"/>
</dbReference>
<dbReference type="GO" id="GO:0003723">
    <property type="term" value="F:RNA binding"/>
    <property type="evidence" value="ECO:0007669"/>
    <property type="project" value="TreeGrafter"/>
</dbReference>
<keyword evidence="1" id="KW-0547">Nucleotide-binding</keyword>
<dbReference type="InterPro" id="IPR048333">
    <property type="entry name" value="HA2_WH"/>
</dbReference>
<dbReference type="GO" id="GO:0005730">
    <property type="term" value="C:nucleolus"/>
    <property type="evidence" value="ECO:0007669"/>
    <property type="project" value="TreeGrafter"/>
</dbReference>
<dbReference type="Pfam" id="PF21010">
    <property type="entry name" value="HA2_C"/>
    <property type="match status" value="1"/>
</dbReference>
<evidence type="ECO:0000313" key="7">
    <source>
        <dbReference type="EMBL" id="KAF6464823.1"/>
    </source>
</evidence>
<evidence type="ECO:0000256" key="1">
    <source>
        <dbReference type="ARBA" id="ARBA00022741"/>
    </source>
</evidence>
<dbReference type="GO" id="GO:0016787">
    <property type="term" value="F:hydrolase activity"/>
    <property type="evidence" value="ECO:0007669"/>
    <property type="project" value="UniProtKB-KW"/>
</dbReference>
<dbReference type="PANTHER" id="PTHR18934:SF99">
    <property type="entry name" value="ATP-DEPENDENT RNA HELICASE DHX37-RELATED"/>
    <property type="match status" value="1"/>
</dbReference>
<feature type="region of interest" description="Disordered" evidence="5">
    <location>
        <begin position="366"/>
        <end position="488"/>
    </location>
</feature>
<keyword evidence="2" id="KW-0378">Hydrolase</keyword>
<keyword evidence="8" id="KW-1185">Reference proteome</keyword>
<feature type="domain" description="Helicase-associated" evidence="6">
    <location>
        <begin position="25"/>
        <end position="148"/>
    </location>
</feature>
<organism evidence="7 8">
    <name type="scientific">Rousettus aegyptiacus</name>
    <name type="common">Egyptian fruit bat</name>
    <name type="synonym">Pteropus aegyptiacus</name>
    <dbReference type="NCBI Taxonomy" id="9407"/>
    <lineage>
        <taxon>Eukaryota</taxon>
        <taxon>Metazoa</taxon>
        <taxon>Chordata</taxon>
        <taxon>Craniata</taxon>
        <taxon>Vertebrata</taxon>
        <taxon>Euteleostomi</taxon>
        <taxon>Mammalia</taxon>
        <taxon>Eutheria</taxon>
        <taxon>Laurasiatheria</taxon>
        <taxon>Chiroptera</taxon>
        <taxon>Yinpterochiroptera</taxon>
        <taxon>Pteropodoidea</taxon>
        <taxon>Pteropodidae</taxon>
        <taxon>Rousettinae</taxon>
        <taxon>Rousettus</taxon>
    </lineage>
</organism>
<dbReference type="GO" id="GO:0005524">
    <property type="term" value="F:ATP binding"/>
    <property type="evidence" value="ECO:0007669"/>
    <property type="project" value="UniProtKB-KW"/>
</dbReference>
<feature type="compositionally biased region" description="Basic and acidic residues" evidence="5">
    <location>
        <begin position="456"/>
        <end position="471"/>
    </location>
</feature>
<dbReference type="SMART" id="SM00847">
    <property type="entry name" value="HA2"/>
    <property type="match status" value="1"/>
</dbReference>
<reference evidence="7 8" key="1">
    <citation type="journal article" date="2020" name="Nature">
        <title>Six reference-quality genomes reveal evolution of bat adaptations.</title>
        <authorList>
            <person name="Jebb D."/>
            <person name="Huang Z."/>
            <person name="Pippel M."/>
            <person name="Hughes G.M."/>
            <person name="Lavrichenko K."/>
            <person name="Devanna P."/>
            <person name="Winkler S."/>
            <person name="Jermiin L.S."/>
            <person name="Skirmuntt E.C."/>
            <person name="Katzourakis A."/>
            <person name="Burkitt-Gray L."/>
            <person name="Ray D.A."/>
            <person name="Sullivan K.A.M."/>
            <person name="Roscito J.G."/>
            <person name="Kirilenko B.M."/>
            <person name="Davalos L.M."/>
            <person name="Corthals A.P."/>
            <person name="Power M.L."/>
            <person name="Jones G."/>
            <person name="Ransome R.D."/>
            <person name="Dechmann D.K.N."/>
            <person name="Locatelli A.G."/>
            <person name="Puechmaille S.J."/>
            <person name="Fedrigo O."/>
            <person name="Jarvis E.D."/>
            <person name="Hiller M."/>
            <person name="Vernes S.C."/>
            <person name="Myers E.W."/>
            <person name="Teeling E.C."/>
        </authorList>
    </citation>
    <scope>NUCLEOTIDE SEQUENCE [LARGE SCALE GENOMIC DNA]</scope>
    <source>
        <strain evidence="7">MRouAeg1</strain>
        <tissue evidence="7">Muscle</tissue>
    </source>
</reference>
<dbReference type="Pfam" id="PF04408">
    <property type="entry name" value="WHD_HA2"/>
    <property type="match status" value="1"/>
</dbReference>
<gene>
    <name evidence="7" type="ORF">HJG63_003873</name>
</gene>
<sequence length="488" mass="52906">MKALNIEKVVNFPFPTTPSVEALVAAEELLISLGALQAPQKAERAKQLQRSRLSCPITALGRTMATFPVAPRYAKMLALSRQHGCLPYAITIVAAMTVRELFAELDRPAASDDELTMLKARRARVAHMKRTWAGQGTSRSLGDLMVLLGAVGACEYSGCSPQFCETNGLRLKAMLEIRRLRGQLTTAVNSVCPEAGLFVDPKMQPPSESQVTYLRQIVTAGLGDHLARRVQSEDLLDDKWRNAYKTPLLDDPVFIHPSSVLFKELPDFVVYQEIVETSKLYMKGVSAVEAQWIPALLPSYCQFDKPLEEPPPSYCPEKGRVLCHRASVFCESGRLLAALGSGGHVVPCCTRQCVCVGQVASRRAGRPFGGQGPGLGMGLGRQRGSFQAPHWPPPSRSRRLAAPRGPGGLPRGPRLLQALRPVSAGRAGLPHTGPTPGLFAVQSHHDAEDVGQAAAQDRDSAEGPRRRESRLPGRLASCLEEKPQIPAG</sequence>
<protein>
    <submittedName>
        <fullName evidence="7">DEAH-box helicase 37</fullName>
    </submittedName>
</protein>
<accession>A0A7J8GXS1</accession>